<dbReference type="GO" id="GO:0016791">
    <property type="term" value="F:phosphatase activity"/>
    <property type="evidence" value="ECO:0007669"/>
    <property type="project" value="TreeGrafter"/>
</dbReference>
<dbReference type="GO" id="GO:0005737">
    <property type="term" value="C:cytoplasm"/>
    <property type="evidence" value="ECO:0007669"/>
    <property type="project" value="TreeGrafter"/>
</dbReference>
<dbReference type="Gene3D" id="3.40.50.1240">
    <property type="entry name" value="Phosphoglycerate mutase-like"/>
    <property type="match status" value="1"/>
</dbReference>
<dbReference type="AlphaFoldDB" id="A0A7S3P4D7"/>
<proteinExistence type="predicted"/>
<accession>A0A7S3P4D7</accession>
<organism evidence="1">
    <name type="scientific">Amphora coffeiformis</name>
    <dbReference type="NCBI Taxonomy" id="265554"/>
    <lineage>
        <taxon>Eukaryota</taxon>
        <taxon>Sar</taxon>
        <taxon>Stramenopiles</taxon>
        <taxon>Ochrophyta</taxon>
        <taxon>Bacillariophyta</taxon>
        <taxon>Bacillariophyceae</taxon>
        <taxon>Bacillariophycidae</taxon>
        <taxon>Thalassiophysales</taxon>
        <taxon>Catenulaceae</taxon>
        <taxon>Amphora</taxon>
    </lineage>
</organism>
<sequence length="256" mass="28724">MTDKKKTVYLIRHAESEENRRLSSLGTVLSNVSRFQVPRSTDVWASFHLLNISAQVDSPVSVVGKAQIDNVAQKLQAADFLKTHKVTTILHSPLERAQETCQGLLQCRADAHAAPVPDDDAKPSKSTRNDNGVLRVEPLDILKEKTLAEWLPGNAGSLRRRLTAFEDYLAALPEAESVICVVGHSQYFKNLLNLSYKFRNCDVYKLEFDASKRQQTSKAIDKDVLPPQWSGLERLFECTIDATVDTEDEENDKVEN</sequence>
<dbReference type="SUPFAM" id="SSF53254">
    <property type="entry name" value="Phosphoglycerate mutase-like"/>
    <property type="match status" value="1"/>
</dbReference>
<dbReference type="InterPro" id="IPR029033">
    <property type="entry name" value="His_PPase_superfam"/>
</dbReference>
<gene>
    <name evidence="1" type="ORF">ACOF00016_LOCUS9461</name>
</gene>
<reference evidence="1" key="1">
    <citation type="submission" date="2021-01" db="EMBL/GenBank/DDBJ databases">
        <authorList>
            <person name="Corre E."/>
            <person name="Pelletier E."/>
            <person name="Niang G."/>
            <person name="Scheremetjew M."/>
            <person name="Finn R."/>
            <person name="Kale V."/>
            <person name="Holt S."/>
            <person name="Cochrane G."/>
            <person name="Meng A."/>
            <person name="Brown T."/>
            <person name="Cohen L."/>
        </authorList>
    </citation>
    <scope>NUCLEOTIDE SEQUENCE</scope>
    <source>
        <strain evidence="1">CCMP127</strain>
    </source>
</reference>
<evidence type="ECO:0008006" key="2">
    <source>
        <dbReference type="Google" id="ProtNLM"/>
    </source>
</evidence>
<dbReference type="SMART" id="SM00855">
    <property type="entry name" value="PGAM"/>
    <property type="match status" value="1"/>
</dbReference>
<evidence type="ECO:0000313" key="1">
    <source>
        <dbReference type="EMBL" id="CAE0412189.1"/>
    </source>
</evidence>
<dbReference type="CDD" id="cd07067">
    <property type="entry name" value="HP_PGM_like"/>
    <property type="match status" value="1"/>
</dbReference>
<protein>
    <recommendedName>
        <fullName evidence="2">Phosphoglycerate mutase (2,3-diphosphoglycerate-dependent)</fullName>
    </recommendedName>
</protein>
<dbReference type="Pfam" id="PF00300">
    <property type="entry name" value="His_Phos_1"/>
    <property type="match status" value="1"/>
</dbReference>
<dbReference type="PANTHER" id="PTHR48100">
    <property type="entry name" value="BROAD-SPECIFICITY PHOSPHATASE YOR283W-RELATED"/>
    <property type="match status" value="1"/>
</dbReference>
<dbReference type="PANTHER" id="PTHR48100:SF61">
    <property type="entry name" value="PHOSPHOGLYCERATE MUTASE"/>
    <property type="match status" value="1"/>
</dbReference>
<dbReference type="InterPro" id="IPR050275">
    <property type="entry name" value="PGM_Phosphatase"/>
</dbReference>
<dbReference type="InterPro" id="IPR013078">
    <property type="entry name" value="His_Pase_superF_clade-1"/>
</dbReference>
<name>A0A7S3P4D7_9STRA</name>
<dbReference type="EMBL" id="HBIM01011438">
    <property type="protein sequence ID" value="CAE0412189.1"/>
    <property type="molecule type" value="Transcribed_RNA"/>
</dbReference>